<accession>A0A0S7ETR2</accession>
<organism evidence="2">
    <name type="scientific">Poeciliopsis prolifica</name>
    <name type="common">blackstripe livebearer</name>
    <dbReference type="NCBI Taxonomy" id="188132"/>
    <lineage>
        <taxon>Eukaryota</taxon>
        <taxon>Metazoa</taxon>
        <taxon>Chordata</taxon>
        <taxon>Craniata</taxon>
        <taxon>Vertebrata</taxon>
        <taxon>Euteleostomi</taxon>
        <taxon>Actinopterygii</taxon>
        <taxon>Neopterygii</taxon>
        <taxon>Teleostei</taxon>
        <taxon>Neoteleostei</taxon>
        <taxon>Acanthomorphata</taxon>
        <taxon>Ovalentaria</taxon>
        <taxon>Atherinomorphae</taxon>
        <taxon>Cyprinodontiformes</taxon>
        <taxon>Poeciliidae</taxon>
        <taxon>Poeciliinae</taxon>
        <taxon>Poeciliopsis</taxon>
    </lineage>
</organism>
<feature type="region of interest" description="Disordered" evidence="1">
    <location>
        <begin position="81"/>
        <end position="133"/>
    </location>
</feature>
<proteinExistence type="predicted"/>
<dbReference type="AlphaFoldDB" id="A0A0S7ETR2"/>
<evidence type="ECO:0000256" key="1">
    <source>
        <dbReference type="SAM" id="MobiDB-lite"/>
    </source>
</evidence>
<sequence length="133" mass="14216">MLKEIAAGGGLLKYIYFFNSTSGAQPLELLVKLLLSGCIPISSPSAKKNGCLDSNCSLSITDSLQGFQLLCSTCKSFPSSPAKHEKQISNLRPTLSTNTNTSAIKSNQCLKRVPPQYQGRHEEGESISGSSYG</sequence>
<protein>
    <submittedName>
        <fullName evidence="2">PPUP7968</fullName>
    </submittedName>
</protein>
<dbReference type="EMBL" id="GBYX01475466">
    <property type="protein sequence ID" value="JAO06210.1"/>
    <property type="molecule type" value="Transcribed_RNA"/>
</dbReference>
<gene>
    <name evidence="2" type="primary">PPUP7968</name>
</gene>
<reference evidence="2" key="1">
    <citation type="submission" date="2014-12" db="EMBL/GenBank/DDBJ databases">
        <title>Parallel Evolution in Life History Adaptation Evident in the Tissue-Specific Poeciliopsis prolifica transcriptome.</title>
        <authorList>
            <person name="Jue N.K."/>
            <person name="Foley R.J."/>
            <person name="Obergfell C."/>
            <person name="Reznick D.N."/>
            <person name="O'Neill R.J."/>
            <person name="O'Neill M.J."/>
        </authorList>
    </citation>
    <scope>NUCLEOTIDE SEQUENCE</scope>
</reference>
<feature type="compositionally biased region" description="Polar residues" evidence="1">
    <location>
        <begin position="88"/>
        <end position="109"/>
    </location>
</feature>
<evidence type="ECO:0000313" key="2">
    <source>
        <dbReference type="EMBL" id="JAO06210.1"/>
    </source>
</evidence>
<name>A0A0S7ETR2_9TELE</name>